<reference evidence="1 2" key="1">
    <citation type="submission" date="2019-09" db="EMBL/GenBank/DDBJ databases">
        <authorList>
            <person name="Li Y."/>
        </authorList>
    </citation>
    <scope>NUCLEOTIDE SEQUENCE [LARGE SCALE GENOMIC DNA]</scope>
    <source>
        <strain evidence="1 2">L3-3HA</strain>
    </source>
</reference>
<accession>A0A5J5G4K6</accession>
<protein>
    <recommendedName>
        <fullName evidence="3">Lipoprotein</fullName>
    </recommendedName>
</protein>
<dbReference type="RefSeq" id="WP_150434033.1">
    <property type="nucleotide sequence ID" value="NZ_VYKJ01000002.1"/>
</dbReference>
<dbReference type="OrthoDB" id="6636733at2"/>
<dbReference type="PROSITE" id="PS51257">
    <property type="entry name" value="PROKAR_LIPOPROTEIN"/>
    <property type="match status" value="1"/>
</dbReference>
<evidence type="ECO:0000313" key="2">
    <source>
        <dbReference type="Proteomes" id="UP000335415"/>
    </source>
</evidence>
<evidence type="ECO:0000313" key="1">
    <source>
        <dbReference type="EMBL" id="KAA9001795.1"/>
    </source>
</evidence>
<dbReference type="EMBL" id="VYKJ01000002">
    <property type="protein sequence ID" value="KAA9001795.1"/>
    <property type="molecule type" value="Genomic_DNA"/>
</dbReference>
<organism evidence="1 2">
    <name type="scientific">Affinibrenneria salicis</name>
    <dbReference type="NCBI Taxonomy" id="2590031"/>
    <lineage>
        <taxon>Bacteria</taxon>
        <taxon>Pseudomonadati</taxon>
        <taxon>Pseudomonadota</taxon>
        <taxon>Gammaproteobacteria</taxon>
        <taxon>Enterobacterales</taxon>
        <taxon>Pectobacteriaceae</taxon>
        <taxon>Affinibrenneria</taxon>
    </lineage>
</organism>
<name>A0A5J5G4K6_9GAMM</name>
<proteinExistence type="predicted"/>
<dbReference type="Proteomes" id="UP000335415">
    <property type="component" value="Unassembled WGS sequence"/>
</dbReference>
<comment type="caution">
    <text evidence="1">The sequence shown here is derived from an EMBL/GenBank/DDBJ whole genome shotgun (WGS) entry which is preliminary data.</text>
</comment>
<evidence type="ECO:0008006" key="3">
    <source>
        <dbReference type="Google" id="ProtNLM"/>
    </source>
</evidence>
<dbReference type="AlphaFoldDB" id="A0A5J5G4K6"/>
<sequence length="159" mass="17800">MRIILLFFIVMLCGCTSTFDITKKDIMDKGSYAETGYYRIDFKGHEIIKMPPDAHIVIGTKDQAVGTVGEENKIGQFVVSGLISKEKINLFSQVNGYDYIEKFIIDDKDGHAQPLVRYMIENSCNGQTYEGVSDKHGQTVVMSTEKPCEISISFPDAID</sequence>
<keyword evidence="2" id="KW-1185">Reference proteome</keyword>
<gene>
    <name evidence="1" type="ORF">FJU30_05760</name>
</gene>